<evidence type="ECO:0000313" key="8">
    <source>
        <dbReference type="EMBL" id="RNI21515.1"/>
    </source>
</evidence>
<dbReference type="InterPro" id="IPR036291">
    <property type="entry name" value="NAD(P)-bd_dom_sf"/>
</dbReference>
<keyword evidence="9" id="KW-1185">Reference proteome</keyword>
<evidence type="ECO:0000256" key="3">
    <source>
        <dbReference type="ARBA" id="ARBA00022723"/>
    </source>
</evidence>
<dbReference type="CDD" id="cd08285">
    <property type="entry name" value="NADP_ADH"/>
    <property type="match status" value="1"/>
</dbReference>
<reference evidence="8 9" key="1">
    <citation type="submission" date="2018-11" db="EMBL/GenBank/DDBJ databases">
        <title>Draft genome of Simplicispira Flexivirga sp. BO-16.</title>
        <authorList>
            <person name="Im W.T."/>
        </authorList>
    </citation>
    <scope>NUCLEOTIDE SEQUENCE [LARGE SCALE GENOMIC DNA]</scope>
    <source>
        <strain evidence="8 9">BO-16</strain>
    </source>
</reference>
<dbReference type="GO" id="GO:0016491">
    <property type="term" value="F:oxidoreductase activity"/>
    <property type="evidence" value="ECO:0007669"/>
    <property type="project" value="UniProtKB-KW"/>
</dbReference>
<keyword evidence="4 6" id="KW-0862">Zinc</keyword>
<dbReference type="PANTHER" id="PTHR42813">
    <property type="entry name" value="ZINC-TYPE ALCOHOL DEHYDROGENASE-LIKE"/>
    <property type="match status" value="1"/>
</dbReference>
<evidence type="ECO:0000256" key="4">
    <source>
        <dbReference type="ARBA" id="ARBA00022833"/>
    </source>
</evidence>
<feature type="domain" description="Enoyl reductase (ER)" evidence="7">
    <location>
        <begin position="6"/>
        <end position="348"/>
    </location>
</feature>
<dbReference type="AlphaFoldDB" id="A0A3M9M8J4"/>
<dbReference type="SUPFAM" id="SSF51735">
    <property type="entry name" value="NAD(P)-binding Rossmann-fold domains"/>
    <property type="match status" value="1"/>
</dbReference>
<proteinExistence type="inferred from homology"/>
<dbReference type="RefSeq" id="WP_123271367.1">
    <property type="nucleotide sequence ID" value="NZ_RJJQ01000010.1"/>
</dbReference>
<name>A0A3M9M8J4_9MICO</name>
<dbReference type="InterPro" id="IPR002328">
    <property type="entry name" value="ADH_Zn_CS"/>
</dbReference>
<comment type="similarity">
    <text evidence="2 6">Belongs to the zinc-containing alcohol dehydrogenase family.</text>
</comment>
<comment type="caution">
    <text evidence="8">The sequence shown here is derived from an EMBL/GenBank/DDBJ whole genome shotgun (WGS) entry which is preliminary data.</text>
</comment>
<dbReference type="SMART" id="SM00829">
    <property type="entry name" value="PKS_ER"/>
    <property type="match status" value="1"/>
</dbReference>
<dbReference type="InterPro" id="IPR020843">
    <property type="entry name" value="ER"/>
</dbReference>
<dbReference type="Gene3D" id="3.90.180.10">
    <property type="entry name" value="Medium-chain alcohol dehydrogenases, catalytic domain"/>
    <property type="match status" value="1"/>
</dbReference>
<evidence type="ECO:0000256" key="6">
    <source>
        <dbReference type="RuleBase" id="RU361277"/>
    </source>
</evidence>
<dbReference type="PANTHER" id="PTHR42813:SF4">
    <property type="entry name" value="NADP-DEPENDENT ISOPROPANOL DEHYDROGENASE"/>
    <property type="match status" value="1"/>
</dbReference>
<accession>A0A3M9M8J4</accession>
<dbReference type="SUPFAM" id="SSF50129">
    <property type="entry name" value="GroES-like"/>
    <property type="match status" value="1"/>
</dbReference>
<dbReference type="Pfam" id="PF08240">
    <property type="entry name" value="ADH_N"/>
    <property type="match status" value="1"/>
</dbReference>
<evidence type="ECO:0000313" key="9">
    <source>
        <dbReference type="Proteomes" id="UP000271678"/>
    </source>
</evidence>
<evidence type="ECO:0000256" key="1">
    <source>
        <dbReference type="ARBA" id="ARBA00001947"/>
    </source>
</evidence>
<evidence type="ECO:0000259" key="7">
    <source>
        <dbReference type="SMART" id="SM00829"/>
    </source>
</evidence>
<dbReference type="Pfam" id="PF00107">
    <property type="entry name" value="ADH_zinc_N"/>
    <property type="match status" value="1"/>
</dbReference>
<gene>
    <name evidence="8" type="ORF">EFY87_10115</name>
</gene>
<comment type="cofactor">
    <cofactor evidence="1 6">
        <name>Zn(2+)</name>
        <dbReference type="ChEBI" id="CHEBI:29105"/>
    </cofactor>
</comment>
<dbReference type="InterPro" id="IPR013154">
    <property type="entry name" value="ADH-like_N"/>
</dbReference>
<dbReference type="EMBL" id="RJJQ01000010">
    <property type="protein sequence ID" value="RNI21515.1"/>
    <property type="molecule type" value="Genomic_DNA"/>
</dbReference>
<dbReference type="GO" id="GO:0008270">
    <property type="term" value="F:zinc ion binding"/>
    <property type="evidence" value="ECO:0007669"/>
    <property type="project" value="InterPro"/>
</dbReference>
<keyword evidence="5" id="KW-0560">Oxidoreductase</keyword>
<evidence type="ECO:0000256" key="2">
    <source>
        <dbReference type="ARBA" id="ARBA00008072"/>
    </source>
</evidence>
<dbReference type="OrthoDB" id="241504at2"/>
<protein>
    <submittedName>
        <fullName evidence="8">NAD(P)-dependent alcohol dehydrogenase</fullName>
    </submittedName>
</protein>
<dbReference type="Gene3D" id="3.40.50.720">
    <property type="entry name" value="NAD(P)-binding Rossmann-like Domain"/>
    <property type="match status" value="1"/>
</dbReference>
<dbReference type="InterPro" id="IPR013149">
    <property type="entry name" value="ADH-like_C"/>
</dbReference>
<sequence>MPELMKTFSMIEVGKTEVVEKPIPEPGPDEALVKTTAALICTSDVHTVNGALPVENGRTLGHESVGVIAALGSSVTGFQEGQRVAVNAVTPCFECNYCQRGFTSQCGGLLGGYKYTAQVDGNMAEYFLVPAAKGNLAPIPDDLTDEAAAYACDMLSTGLMGAEHAEIQIGDTVVVFAQGAVGLCATIGAGLRGAGRIIAVESLPNRMAMAKRFGADDVVDFTQGDPVEQIMDLTDGVGADASIEALGAPQTFEAALACLKAGGTLSNIGYHGENPAPLQLDLMAFGLGMGDKSIRTGLCSGGSDRMRRLFSLMSSGRVDPTPMTTHRFAFDQVEHAFQMMANKQDDIIKPLITF</sequence>
<evidence type="ECO:0000256" key="5">
    <source>
        <dbReference type="ARBA" id="ARBA00023002"/>
    </source>
</evidence>
<dbReference type="InterPro" id="IPR011032">
    <property type="entry name" value="GroES-like_sf"/>
</dbReference>
<keyword evidence="3 6" id="KW-0479">Metal-binding</keyword>
<dbReference type="PROSITE" id="PS00059">
    <property type="entry name" value="ADH_ZINC"/>
    <property type="match status" value="1"/>
</dbReference>
<dbReference type="Proteomes" id="UP000271678">
    <property type="component" value="Unassembled WGS sequence"/>
</dbReference>
<organism evidence="8 9">
    <name type="scientific">Flexivirga caeni</name>
    <dbReference type="NCBI Taxonomy" id="2294115"/>
    <lineage>
        <taxon>Bacteria</taxon>
        <taxon>Bacillati</taxon>
        <taxon>Actinomycetota</taxon>
        <taxon>Actinomycetes</taxon>
        <taxon>Micrococcales</taxon>
        <taxon>Dermacoccaceae</taxon>
        <taxon>Flexivirga</taxon>
    </lineage>
</organism>